<dbReference type="PANTHER" id="PTHR46843">
    <property type="entry name" value="BTB/POZ DOMAIN-CONTAINING PROTEIN 16"/>
    <property type="match status" value="1"/>
</dbReference>
<dbReference type="InterPro" id="IPR048859">
    <property type="entry name" value="BTBD16_C"/>
</dbReference>
<keyword evidence="3" id="KW-1185">Reference proteome</keyword>
<sequence>MFLQKEKFKKTLEVHIPPKLLVISCLPCTLEFSEKIVHCEPRYHTQTISVHGFHFELKAHRQGSDPTYQFYIQRLKPQDSTLSFRICERQTFSLRQDREVLYSIRVQCKAKGQDYCYSTGMRNKKFGLGSTTSKSDIFTLNDLCLRHLCHLPTTLPTILRE</sequence>
<dbReference type="OrthoDB" id="6359943at2759"/>
<evidence type="ECO:0000313" key="3">
    <source>
        <dbReference type="Proteomes" id="UP000230750"/>
    </source>
</evidence>
<dbReference type="Pfam" id="PF21059">
    <property type="entry name" value="BTBD16_C"/>
    <property type="match status" value="1"/>
</dbReference>
<proteinExistence type="predicted"/>
<accession>A0A2G8KND1</accession>
<dbReference type="InterPro" id="IPR042833">
    <property type="entry name" value="BTBD16"/>
</dbReference>
<evidence type="ECO:0000313" key="2">
    <source>
        <dbReference type="EMBL" id="PIK49465.1"/>
    </source>
</evidence>
<feature type="domain" description="BTB/POZ" evidence="1">
    <location>
        <begin position="36"/>
        <end position="136"/>
    </location>
</feature>
<evidence type="ECO:0000259" key="1">
    <source>
        <dbReference type="Pfam" id="PF21059"/>
    </source>
</evidence>
<dbReference type="Proteomes" id="UP000230750">
    <property type="component" value="Unassembled WGS sequence"/>
</dbReference>
<dbReference type="PANTHER" id="PTHR46843:SF1">
    <property type="entry name" value="BTB_POZ DOMAIN-CONTAINING PROTEIN 16"/>
    <property type="match status" value="1"/>
</dbReference>
<organism evidence="2 3">
    <name type="scientific">Stichopus japonicus</name>
    <name type="common">Sea cucumber</name>
    <dbReference type="NCBI Taxonomy" id="307972"/>
    <lineage>
        <taxon>Eukaryota</taxon>
        <taxon>Metazoa</taxon>
        <taxon>Echinodermata</taxon>
        <taxon>Eleutherozoa</taxon>
        <taxon>Echinozoa</taxon>
        <taxon>Holothuroidea</taxon>
        <taxon>Aspidochirotacea</taxon>
        <taxon>Aspidochirotida</taxon>
        <taxon>Stichopodidae</taxon>
        <taxon>Apostichopus</taxon>
    </lineage>
</organism>
<gene>
    <name evidence="2" type="ORF">BSL78_13658</name>
</gene>
<reference evidence="2 3" key="1">
    <citation type="journal article" date="2017" name="PLoS Biol.">
        <title>The sea cucumber genome provides insights into morphological evolution and visceral regeneration.</title>
        <authorList>
            <person name="Zhang X."/>
            <person name="Sun L."/>
            <person name="Yuan J."/>
            <person name="Sun Y."/>
            <person name="Gao Y."/>
            <person name="Zhang L."/>
            <person name="Li S."/>
            <person name="Dai H."/>
            <person name="Hamel J.F."/>
            <person name="Liu C."/>
            <person name="Yu Y."/>
            <person name="Liu S."/>
            <person name="Lin W."/>
            <person name="Guo K."/>
            <person name="Jin S."/>
            <person name="Xu P."/>
            <person name="Storey K.B."/>
            <person name="Huan P."/>
            <person name="Zhang T."/>
            <person name="Zhou Y."/>
            <person name="Zhang J."/>
            <person name="Lin C."/>
            <person name="Li X."/>
            <person name="Xing L."/>
            <person name="Huo D."/>
            <person name="Sun M."/>
            <person name="Wang L."/>
            <person name="Mercier A."/>
            <person name="Li F."/>
            <person name="Yang H."/>
            <person name="Xiang J."/>
        </authorList>
    </citation>
    <scope>NUCLEOTIDE SEQUENCE [LARGE SCALE GENOMIC DNA]</scope>
    <source>
        <strain evidence="2">Shaxun</strain>
        <tissue evidence="2">Muscle</tissue>
    </source>
</reference>
<name>A0A2G8KND1_STIJA</name>
<dbReference type="AlphaFoldDB" id="A0A2G8KND1"/>
<protein>
    <submittedName>
        <fullName evidence="2">Putative BTB/POZ domain-containing protein 16</fullName>
    </submittedName>
</protein>
<dbReference type="EMBL" id="MRZV01000464">
    <property type="protein sequence ID" value="PIK49465.1"/>
    <property type="molecule type" value="Genomic_DNA"/>
</dbReference>
<comment type="caution">
    <text evidence="2">The sequence shown here is derived from an EMBL/GenBank/DDBJ whole genome shotgun (WGS) entry which is preliminary data.</text>
</comment>